<evidence type="ECO:0000256" key="1">
    <source>
        <dbReference type="ARBA" id="ARBA00004442"/>
    </source>
</evidence>
<keyword evidence="2" id="KW-1134">Transmembrane beta strand</keyword>
<dbReference type="EMBL" id="CP001229">
    <property type="protein sequence ID" value="ACN98184.1"/>
    <property type="molecule type" value="Genomic_DNA"/>
</dbReference>
<reference evidence="7 8" key="1">
    <citation type="journal article" date="2009" name="J. Bacteriol.">
        <title>Complete and draft genome sequences of six members of the Aquificales.</title>
        <authorList>
            <person name="Reysenbach A.L."/>
            <person name="Hamamura N."/>
            <person name="Podar M."/>
            <person name="Griffiths E."/>
            <person name="Ferreira S."/>
            <person name="Hochstein R."/>
            <person name="Heidelberg J."/>
            <person name="Johnson J."/>
            <person name="Mead D."/>
            <person name="Pohorille A."/>
            <person name="Sarmiento M."/>
            <person name="Schweighofer K."/>
            <person name="Seshadri R."/>
            <person name="Voytek M.A."/>
        </authorList>
    </citation>
    <scope>NUCLEOTIDE SEQUENCE [LARGE SCALE GENOMIC DNA]</scope>
    <source>
        <strain evidence="8">Az-Fu1 / DSM 15241 / OCM 825</strain>
    </source>
</reference>
<dbReference type="Proteomes" id="UP000001369">
    <property type="component" value="Chromosome"/>
</dbReference>
<sequence>MKKYLTIFLLFYKVCFASQLDDLISFAEKNSPKLKEFNHQKNINSLKQSYILSLPNPKLYVGFSNFEINKPYLSSNNPMGSFLIGLSQEYPLPIKRYLDSQIVSKENELIDLNRTILERQLKRQIKENYADFIFSFRKEEVINQQLDLYKKYKKIFEENYKYGKVQLKDILSLDVKVLETQKILEEISKEKEIVKNQIFYLIGGDYPLNDDKTFYIEDFSEKSDVDDSVYIKQIEIDIEKTEKEIQRSKVEYLPNLEFTGEYMYRKGLPDMFTFKISITLPVFKSKKEDLIEIQKKEEKLIKQLQLENEKLRIKNLFHTVNITYNKNKQLIEIYEKILREKENQIKAIELSLKYGKAEPDEILKTLEEIFQIKLMVLDLKLENLKLRFKLEEIL</sequence>
<proteinExistence type="predicted"/>
<dbReference type="STRING" id="204536.SULAZ_0788"/>
<dbReference type="GO" id="GO:0015562">
    <property type="term" value="F:efflux transmembrane transporter activity"/>
    <property type="evidence" value="ECO:0007669"/>
    <property type="project" value="InterPro"/>
</dbReference>
<dbReference type="eggNOG" id="COG1538">
    <property type="taxonomic scope" value="Bacteria"/>
</dbReference>
<evidence type="ECO:0000256" key="5">
    <source>
        <dbReference type="ARBA" id="ARBA00023237"/>
    </source>
</evidence>
<organism evidence="7 8">
    <name type="scientific">Sulfurihydrogenibium azorense (strain DSM 15241 / OCM 825 / Az-Fu1)</name>
    <dbReference type="NCBI Taxonomy" id="204536"/>
    <lineage>
        <taxon>Bacteria</taxon>
        <taxon>Pseudomonadati</taxon>
        <taxon>Aquificota</taxon>
        <taxon>Aquificia</taxon>
        <taxon>Aquificales</taxon>
        <taxon>Hydrogenothermaceae</taxon>
        <taxon>Sulfurihydrogenibium</taxon>
    </lineage>
</organism>
<dbReference type="PANTHER" id="PTHR30026">
    <property type="entry name" value="OUTER MEMBRANE PROTEIN TOLC"/>
    <property type="match status" value="1"/>
</dbReference>
<evidence type="ECO:0000256" key="2">
    <source>
        <dbReference type="ARBA" id="ARBA00022452"/>
    </source>
</evidence>
<comment type="subcellular location">
    <subcellularLocation>
        <location evidence="1">Cell outer membrane</location>
    </subcellularLocation>
</comment>
<name>C1DUI1_SULAA</name>
<evidence type="ECO:0000313" key="8">
    <source>
        <dbReference type="Proteomes" id="UP000001369"/>
    </source>
</evidence>
<keyword evidence="5" id="KW-0998">Cell outer membrane</keyword>
<keyword evidence="8" id="KW-1185">Reference proteome</keyword>
<protein>
    <recommendedName>
        <fullName evidence="9">Outer membrane efflux protein</fullName>
    </recommendedName>
</protein>
<evidence type="ECO:0000313" key="7">
    <source>
        <dbReference type="EMBL" id="ACN98184.1"/>
    </source>
</evidence>
<evidence type="ECO:0000256" key="6">
    <source>
        <dbReference type="SAM" id="Coils"/>
    </source>
</evidence>
<dbReference type="GO" id="GO:0015288">
    <property type="term" value="F:porin activity"/>
    <property type="evidence" value="ECO:0007669"/>
    <property type="project" value="TreeGrafter"/>
</dbReference>
<dbReference type="AlphaFoldDB" id="C1DUI1"/>
<dbReference type="InterPro" id="IPR051906">
    <property type="entry name" value="TolC-like"/>
</dbReference>
<keyword evidence="6" id="KW-0175">Coiled coil</keyword>
<evidence type="ECO:0008006" key="9">
    <source>
        <dbReference type="Google" id="ProtNLM"/>
    </source>
</evidence>
<dbReference type="SUPFAM" id="SSF56954">
    <property type="entry name" value="Outer membrane efflux proteins (OEP)"/>
    <property type="match status" value="1"/>
</dbReference>
<keyword evidence="3" id="KW-0812">Transmembrane</keyword>
<dbReference type="HOGENOM" id="CLU_694026_0_0_0"/>
<dbReference type="OrthoDB" id="10922at2"/>
<dbReference type="RefSeq" id="WP_012673509.1">
    <property type="nucleotide sequence ID" value="NC_012438.1"/>
</dbReference>
<dbReference type="KEGG" id="saf:SULAZ_0788"/>
<feature type="coiled-coil region" evidence="6">
    <location>
        <begin position="287"/>
        <end position="351"/>
    </location>
</feature>
<dbReference type="Gene3D" id="1.20.1600.10">
    <property type="entry name" value="Outer membrane efflux proteins (OEP)"/>
    <property type="match status" value="1"/>
</dbReference>
<dbReference type="PANTHER" id="PTHR30026:SF20">
    <property type="entry name" value="OUTER MEMBRANE PROTEIN TOLC"/>
    <property type="match status" value="1"/>
</dbReference>
<dbReference type="GO" id="GO:1990281">
    <property type="term" value="C:efflux pump complex"/>
    <property type="evidence" value="ECO:0007669"/>
    <property type="project" value="TreeGrafter"/>
</dbReference>
<gene>
    <name evidence="7" type="ordered locus">SULAZ_0788</name>
</gene>
<accession>C1DUI1</accession>
<dbReference type="GO" id="GO:0009279">
    <property type="term" value="C:cell outer membrane"/>
    <property type="evidence" value="ECO:0007669"/>
    <property type="project" value="UniProtKB-SubCell"/>
</dbReference>
<evidence type="ECO:0000256" key="4">
    <source>
        <dbReference type="ARBA" id="ARBA00023136"/>
    </source>
</evidence>
<evidence type="ECO:0000256" key="3">
    <source>
        <dbReference type="ARBA" id="ARBA00022692"/>
    </source>
</evidence>
<keyword evidence="4" id="KW-0472">Membrane</keyword>